<keyword evidence="2" id="KW-0472">Membrane</keyword>
<reference evidence="4" key="1">
    <citation type="journal article" date="2020" name="bioRxiv">
        <title>A rank-normalized archaeal taxonomy based on genome phylogeny resolves widespread incomplete and uneven classifications.</title>
        <authorList>
            <person name="Rinke C."/>
            <person name="Chuvochina M."/>
            <person name="Mussig A.J."/>
            <person name="Chaumeil P.-A."/>
            <person name="Waite D.W."/>
            <person name="Whitman W.B."/>
            <person name="Parks D.H."/>
            <person name="Hugenholtz P."/>
        </authorList>
    </citation>
    <scope>NUCLEOTIDE SEQUENCE [LARGE SCALE GENOMIC DNA]</scope>
</reference>
<dbReference type="InterPro" id="IPR023201">
    <property type="entry name" value="SecY_dom_sf"/>
</dbReference>
<evidence type="ECO:0000313" key="3">
    <source>
        <dbReference type="EMBL" id="HIH21261.1"/>
    </source>
</evidence>
<keyword evidence="2" id="KW-0812">Transmembrane</keyword>
<feature type="transmembrane region" description="Helical" evidence="2">
    <location>
        <begin position="147"/>
        <end position="166"/>
    </location>
</feature>
<comment type="caution">
    <text evidence="3">The sequence shown here is derived from an EMBL/GenBank/DDBJ whole genome shotgun (WGS) entry which is preliminary data.</text>
</comment>
<dbReference type="GO" id="GO:0016020">
    <property type="term" value="C:membrane"/>
    <property type="evidence" value="ECO:0007669"/>
    <property type="project" value="InterPro"/>
</dbReference>
<gene>
    <name evidence="3" type="ORF">HA222_01180</name>
</gene>
<evidence type="ECO:0000256" key="1">
    <source>
        <dbReference type="RuleBase" id="RU004349"/>
    </source>
</evidence>
<evidence type="ECO:0008006" key="5">
    <source>
        <dbReference type="Google" id="ProtNLM"/>
    </source>
</evidence>
<feature type="transmembrane region" description="Helical" evidence="2">
    <location>
        <begin position="172"/>
        <end position="191"/>
    </location>
</feature>
<feature type="transmembrane region" description="Helical" evidence="2">
    <location>
        <begin position="30"/>
        <end position="57"/>
    </location>
</feature>
<dbReference type="Pfam" id="PF00344">
    <property type="entry name" value="SecY"/>
    <property type="match status" value="1"/>
</dbReference>
<evidence type="ECO:0000256" key="2">
    <source>
        <dbReference type="SAM" id="Phobius"/>
    </source>
</evidence>
<name>A0A7J4JTZ3_9ARCH</name>
<organism evidence="3 4">
    <name type="scientific">Candidatus Iainarchaeum sp</name>
    <dbReference type="NCBI Taxonomy" id="3101447"/>
    <lineage>
        <taxon>Archaea</taxon>
        <taxon>Candidatus Iainarchaeota</taxon>
        <taxon>Candidatus Iainarchaeia</taxon>
        <taxon>Candidatus Iainarchaeales</taxon>
        <taxon>Candidatus Iainarchaeaceae</taxon>
        <taxon>Candidatus Iainarchaeum</taxon>
    </lineage>
</organism>
<protein>
    <recommendedName>
        <fullName evidence="5">Preprotein translocase subunit SecY</fullName>
    </recommendedName>
</protein>
<dbReference type="InterPro" id="IPR002208">
    <property type="entry name" value="SecY/SEC61-alpha"/>
</dbReference>
<dbReference type="Gene3D" id="1.10.3370.10">
    <property type="entry name" value="SecY subunit domain"/>
    <property type="match status" value="1"/>
</dbReference>
<comment type="similarity">
    <text evidence="1">Belongs to the SecY/SEC61-alpha family.</text>
</comment>
<dbReference type="AlphaFoldDB" id="A0A7J4JTZ3"/>
<dbReference type="SUPFAM" id="SSF103491">
    <property type="entry name" value="Preprotein translocase SecY subunit"/>
    <property type="match status" value="1"/>
</dbReference>
<accession>A0A7J4JTZ3</accession>
<sequence>MHINIPIAMGPKGFGGRFPVKLMYVSNMPVILASALFANIQIMSSVITGDNILAMIIKGLSWITQIPRIDSYSILEALLVLGPSQRVFIEILHGVVYIAILVVLCVVFGKFWVELGGQSTESVSNQLQRSGMYIPGFRRDPRIIQGVLNRYIPPITILSSVLVGLLAGFADIITGALVSGTGILLTVGIVYRMYEELAKEQVSEMNPLLRKFLG</sequence>
<evidence type="ECO:0000313" key="4">
    <source>
        <dbReference type="Proteomes" id="UP000590964"/>
    </source>
</evidence>
<dbReference type="EMBL" id="DUFW01000019">
    <property type="protein sequence ID" value="HIH21261.1"/>
    <property type="molecule type" value="Genomic_DNA"/>
</dbReference>
<keyword evidence="2" id="KW-1133">Transmembrane helix</keyword>
<feature type="transmembrane region" description="Helical" evidence="2">
    <location>
        <begin position="95"/>
        <end position="113"/>
    </location>
</feature>
<dbReference type="GO" id="GO:0015031">
    <property type="term" value="P:protein transport"/>
    <property type="evidence" value="ECO:0007669"/>
    <property type="project" value="InterPro"/>
</dbReference>
<proteinExistence type="inferred from homology"/>
<dbReference type="Proteomes" id="UP000590964">
    <property type="component" value="Unassembled WGS sequence"/>
</dbReference>
<dbReference type="PANTHER" id="PTHR10906">
    <property type="entry name" value="SECY/SEC61-ALPHA FAMILY MEMBER"/>
    <property type="match status" value="1"/>
</dbReference>